<proteinExistence type="predicted"/>
<reference evidence="2 3" key="1">
    <citation type="submission" date="2020-08" db="EMBL/GenBank/DDBJ databases">
        <title>Aphidius gifuensis genome sequencing and assembly.</title>
        <authorList>
            <person name="Du Z."/>
        </authorList>
    </citation>
    <scope>NUCLEOTIDE SEQUENCE [LARGE SCALE GENOMIC DNA]</scope>
    <source>
        <strain evidence="2">YNYX2018</strain>
        <tissue evidence="2">Adults</tissue>
    </source>
</reference>
<feature type="compositionally biased region" description="Low complexity" evidence="1">
    <location>
        <begin position="356"/>
        <end position="373"/>
    </location>
</feature>
<evidence type="ECO:0000313" key="2">
    <source>
        <dbReference type="EMBL" id="KAF7987999.1"/>
    </source>
</evidence>
<evidence type="ECO:0000313" key="3">
    <source>
        <dbReference type="Proteomes" id="UP000639338"/>
    </source>
</evidence>
<comment type="caution">
    <text evidence="2">The sequence shown here is derived from an EMBL/GenBank/DDBJ whole genome shotgun (WGS) entry which is preliminary data.</text>
</comment>
<dbReference type="EMBL" id="JACMRX010000006">
    <property type="protein sequence ID" value="KAF7987999.1"/>
    <property type="molecule type" value="Genomic_DNA"/>
</dbReference>
<dbReference type="AlphaFoldDB" id="A0A834XMG5"/>
<accession>A0A834XMG5</accession>
<organism evidence="2 3">
    <name type="scientific">Aphidius gifuensis</name>
    <name type="common">Parasitoid wasp</name>
    <dbReference type="NCBI Taxonomy" id="684658"/>
    <lineage>
        <taxon>Eukaryota</taxon>
        <taxon>Metazoa</taxon>
        <taxon>Ecdysozoa</taxon>
        <taxon>Arthropoda</taxon>
        <taxon>Hexapoda</taxon>
        <taxon>Insecta</taxon>
        <taxon>Pterygota</taxon>
        <taxon>Neoptera</taxon>
        <taxon>Endopterygota</taxon>
        <taxon>Hymenoptera</taxon>
        <taxon>Apocrita</taxon>
        <taxon>Ichneumonoidea</taxon>
        <taxon>Braconidae</taxon>
        <taxon>Aphidiinae</taxon>
        <taxon>Aphidius</taxon>
    </lineage>
</organism>
<gene>
    <name evidence="2" type="ORF">HCN44_004815</name>
</gene>
<feature type="region of interest" description="Disordered" evidence="1">
    <location>
        <begin position="345"/>
        <end position="387"/>
    </location>
</feature>
<keyword evidence="3" id="KW-1185">Reference proteome</keyword>
<name>A0A834XMG5_APHGI</name>
<sequence>MMDTFEADEEFKTYDDYKQKFEKFENSENNNQYKFYQSTKTLKKCHQNNKVVDKINDQQFKESLIYSEIRITCQEINVDNGSHCPFMIYIKAIKKDKKNNNNDVLKVKTIRGLHDHGISILQPIKRTKNKEDVEEAVKCVKNMMNLLNYHFEKQWRGENVEEPLTPLKDQKKVNTRKRKNNLEEIDIDLPNRKNRPSGKTEKIVQVIETDSNRQDQVHVNTNYQSADQTISESDTGMDYQSSVEKLPSFQGVDNEITEENSSEPHNSVVENNSDVFGIDKQTNDKNKSNQFNIEAEEIDISTSADTNKNNKTALNHKDHNDTDIDYQSSVEKLPDFILNIIQQNRDKRRKNKAVMESNENNNTISNTNQNTETGPNREDHVGVDTNHQRVDEKIQKKDNSGAENIDIVVKNNQQNDDTTQQDKTDMTVGRTNEIAYVDTNKNFENDLNNDDGDANDIFIGIGDEEIINNDLNCPDHADADPIYFIDQIMSEQDNSGTDNIVLETDVQNNNTYQPNQTDIIDKQSGESTADNNNKSIVTGLNHKDHGDAGTNYIVNHKIAEQDNSGAENIVSILKTNQQDENETNNCHKCNKNLLSC</sequence>
<evidence type="ECO:0000256" key="1">
    <source>
        <dbReference type="SAM" id="MobiDB-lite"/>
    </source>
</evidence>
<feature type="compositionally biased region" description="Basic and acidic residues" evidence="1">
    <location>
        <begin position="375"/>
        <end position="387"/>
    </location>
</feature>
<dbReference type="Proteomes" id="UP000639338">
    <property type="component" value="Unassembled WGS sequence"/>
</dbReference>
<protein>
    <submittedName>
        <fullName evidence="2">Uncharacterized protein</fullName>
    </submittedName>
</protein>